<organism evidence="1 2">
    <name type="scientific">Glycine soja</name>
    <name type="common">Wild soybean</name>
    <dbReference type="NCBI Taxonomy" id="3848"/>
    <lineage>
        <taxon>Eukaryota</taxon>
        <taxon>Viridiplantae</taxon>
        <taxon>Streptophyta</taxon>
        <taxon>Embryophyta</taxon>
        <taxon>Tracheophyta</taxon>
        <taxon>Spermatophyta</taxon>
        <taxon>Magnoliopsida</taxon>
        <taxon>eudicotyledons</taxon>
        <taxon>Gunneridae</taxon>
        <taxon>Pentapetalae</taxon>
        <taxon>rosids</taxon>
        <taxon>fabids</taxon>
        <taxon>Fabales</taxon>
        <taxon>Fabaceae</taxon>
        <taxon>Papilionoideae</taxon>
        <taxon>50 kb inversion clade</taxon>
        <taxon>NPAAA clade</taxon>
        <taxon>indigoferoid/millettioid clade</taxon>
        <taxon>Phaseoleae</taxon>
        <taxon>Glycine</taxon>
        <taxon>Glycine subgen. Soja</taxon>
    </lineage>
</organism>
<gene>
    <name evidence="1" type="ORF">D0Y65_009740</name>
</gene>
<name>A0A445L0D6_GLYSO</name>
<protein>
    <submittedName>
        <fullName evidence="1">Protein HIRA</fullName>
    </submittedName>
</protein>
<proteinExistence type="predicted"/>
<comment type="caution">
    <text evidence="1">The sequence shown here is derived from an EMBL/GenBank/DDBJ whole genome shotgun (WGS) entry which is preliminary data.</text>
</comment>
<dbReference type="Proteomes" id="UP000289340">
    <property type="component" value="Chromosome 4"/>
</dbReference>
<reference evidence="1 2" key="1">
    <citation type="submission" date="2018-09" db="EMBL/GenBank/DDBJ databases">
        <title>A high-quality reference genome of wild soybean provides a powerful tool to mine soybean genomes.</title>
        <authorList>
            <person name="Xie M."/>
            <person name="Chung C.Y.L."/>
            <person name="Li M.-W."/>
            <person name="Wong F.-L."/>
            <person name="Chan T.-F."/>
            <person name="Lam H.-M."/>
        </authorList>
    </citation>
    <scope>NUCLEOTIDE SEQUENCE [LARGE SCALE GENOMIC DNA]</scope>
    <source>
        <strain evidence="2">cv. W05</strain>
        <tissue evidence="1">Hypocotyl of etiolated seedlings</tissue>
    </source>
</reference>
<keyword evidence="2" id="KW-1185">Reference proteome</keyword>
<dbReference type="AlphaFoldDB" id="A0A445L0D6"/>
<accession>A0A445L0D6</accession>
<sequence>MMMGSATTFIDYDECWKLLQLRVANDYFPASNFSSSWCMGLIQSGELVALQVDVRKY</sequence>
<dbReference type="EMBL" id="QZWG01000004">
    <property type="protein sequence ID" value="RZC16580.1"/>
    <property type="molecule type" value="Genomic_DNA"/>
</dbReference>
<evidence type="ECO:0000313" key="1">
    <source>
        <dbReference type="EMBL" id="RZC16580.1"/>
    </source>
</evidence>
<evidence type="ECO:0000313" key="2">
    <source>
        <dbReference type="Proteomes" id="UP000289340"/>
    </source>
</evidence>